<dbReference type="AlphaFoldDB" id="A0A0K9NTG9"/>
<accession>A0A0K9NTG9</accession>
<dbReference type="STRING" id="29655.A0A0K9NTG9"/>
<sequence length="430" mass="48364">MTTRWKSHCISSSPLTFGIVGAFYLPGVVDEKNKPIDQWNLQAPPLYLWSRRDMTRKHMDIAKANGHASIISSHLEGGAEISNNHLEPKIASRAVNYSKGTVDVSISRKLYRQSTASKDNKKRPGDSDFGFRGSEKRKNPNKNRVLDKGKISVNNSEENLKQKKSEKDVDVRKSNQRYEVLPLPLVSNLLDGECSDMCISPSLEETHREDNVRLTSPTHGHANDSTYGIRTSNDQHHHETRNIQGRYIGDDRNSDRFYDLTKNNPLPIHGHNGNYGSTRYRSSDPYIVSLAPTMDRYTSSTMEKYHSSAIDKYAPRLDVLNPSLPAVEINGVNHGLPLMADNNYRIPSIREGGGVRLPSNYEIGYRPPSIIERYSMQVDEVNQYNPWLNNSNIQRPESDPSFLGGISHDSMTGFVSGPHISSNQGGWVDD</sequence>
<feature type="compositionally biased region" description="Basic and acidic residues" evidence="1">
    <location>
        <begin position="158"/>
        <end position="173"/>
    </location>
</feature>
<name>A0A0K9NTG9_ZOSMR</name>
<feature type="domain" description="DM2" evidence="2">
    <location>
        <begin position="22"/>
        <end position="63"/>
    </location>
</feature>
<dbReference type="InterPro" id="IPR058939">
    <property type="entry name" value="Mtase_EDM2"/>
</dbReference>
<protein>
    <recommendedName>
        <fullName evidence="2">DM2 domain-containing protein</fullName>
    </recommendedName>
</protein>
<dbReference type="PANTHER" id="PTHR46235:SF3">
    <property type="entry name" value="PHD FINGER-CONTAINING PROTEIN DDB_G0268158"/>
    <property type="match status" value="1"/>
</dbReference>
<feature type="compositionally biased region" description="Basic and acidic residues" evidence="1">
    <location>
        <begin position="133"/>
        <end position="150"/>
    </location>
</feature>
<proteinExistence type="predicted"/>
<dbReference type="Pfam" id="PF26055">
    <property type="entry name" value="Mtase_EDM2"/>
    <property type="match status" value="1"/>
</dbReference>
<evidence type="ECO:0000256" key="1">
    <source>
        <dbReference type="SAM" id="MobiDB-lite"/>
    </source>
</evidence>
<evidence type="ECO:0000313" key="4">
    <source>
        <dbReference type="Proteomes" id="UP000036987"/>
    </source>
</evidence>
<feature type="region of interest" description="Disordered" evidence="1">
    <location>
        <begin position="214"/>
        <end position="239"/>
    </location>
</feature>
<gene>
    <name evidence="3" type="ORF">ZOSMA_60G00120</name>
</gene>
<dbReference type="EMBL" id="LFYR01001640">
    <property type="protein sequence ID" value="KMZ60074.1"/>
    <property type="molecule type" value="Genomic_DNA"/>
</dbReference>
<evidence type="ECO:0000313" key="3">
    <source>
        <dbReference type="EMBL" id="KMZ60074.1"/>
    </source>
</evidence>
<keyword evidence="4" id="KW-1185">Reference proteome</keyword>
<feature type="compositionally biased region" description="Polar residues" evidence="1">
    <location>
        <begin position="214"/>
        <end position="232"/>
    </location>
</feature>
<comment type="caution">
    <text evidence="3">The sequence shown here is derived from an EMBL/GenBank/DDBJ whole genome shotgun (WGS) entry which is preliminary data.</text>
</comment>
<organism evidence="3 4">
    <name type="scientific">Zostera marina</name>
    <name type="common">Eelgrass</name>
    <dbReference type="NCBI Taxonomy" id="29655"/>
    <lineage>
        <taxon>Eukaryota</taxon>
        <taxon>Viridiplantae</taxon>
        <taxon>Streptophyta</taxon>
        <taxon>Embryophyta</taxon>
        <taxon>Tracheophyta</taxon>
        <taxon>Spermatophyta</taxon>
        <taxon>Magnoliopsida</taxon>
        <taxon>Liliopsida</taxon>
        <taxon>Zosteraceae</taxon>
        <taxon>Zostera</taxon>
    </lineage>
</organism>
<evidence type="ECO:0000259" key="2">
    <source>
        <dbReference type="Pfam" id="PF26055"/>
    </source>
</evidence>
<dbReference type="Proteomes" id="UP000036987">
    <property type="component" value="Unassembled WGS sequence"/>
</dbReference>
<dbReference type="OrthoDB" id="21264at2759"/>
<reference evidence="4" key="1">
    <citation type="journal article" date="2016" name="Nature">
        <title>The genome of the seagrass Zostera marina reveals angiosperm adaptation to the sea.</title>
        <authorList>
            <person name="Olsen J.L."/>
            <person name="Rouze P."/>
            <person name="Verhelst B."/>
            <person name="Lin Y.-C."/>
            <person name="Bayer T."/>
            <person name="Collen J."/>
            <person name="Dattolo E."/>
            <person name="De Paoli E."/>
            <person name="Dittami S."/>
            <person name="Maumus F."/>
            <person name="Michel G."/>
            <person name="Kersting A."/>
            <person name="Lauritano C."/>
            <person name="Lohaus R."/>
            <person name="Toepel M."/>
            <person name="Tonon T."/>
            <person name="Vanneste K."/>
            <person name="Amirebrahimi M."/>
            <person name="Brakel J."/>
            <person name="Bostroem C."/>
            <person name="Chovatia M."/>
            <person name="Grimwood J."/>
            <person name="Jenkins J.W."/>
            <person name="Jueterbock A."/>
            <person name="Mraz A."/>
            <person name="Stam W.T."/>
            <person name="Tice H."/>
            <person name="Bornberg-Bauer E."/>
            <person name="Green P.J."/>
            <person name="Pearson G.A."/>
            <person name="Procaccini G."/>
            <person name="Duarte C.M."/>
            <person name="Schmutz J."/>
            <person name="Reusch T.B.H."/>
            <person name="Van de Peer Y."/>
        </authorList>
    </citation>
    <scope>NUCLEOTIDE SEQUENCE [LARGE SCALE GENOMIC DNA]</scope>
    <source>
        <strain evidence="4">cv. Finnish</strain>
    </source>
</reference>
<feature type="region of interest" description="Disordered" evidence="1">
    <location>
        <begin position="113"/>
        <end position="173"/>
    </location>
</feature>
<dbReference type="PANTHER" id="PTHR46235">
    <property type="entry name" value="PHD FINGER-CONTAINING PROTEIN DDB_G0268158"/>
    <property type="match status" value="1"/>
</dbReference>